<evidence type="ECO:0000256" key="1">
    <source>
        <dbReference type="ARBA" id="ARBA00023015"/>
    </source>
</evidence>
<dbReference type="SUPFAM" id="SSF52540">
    <property type="entry name" value="P-loop containing nucleoside triphosphate hydrolases"/>
    <property type="match status" value="1"/>
</dbReference>
<feature type="domain" description="AAA+ ATPase" evidence="3">
    <location>
        <begin position="296"/>
        <end position="445"/>
    </location>
</feature>
<dbReference type="Proteomes" id="UP001589608">
    <property type="component" value="Unassembled WGS sequence"/>
</dbReference>
<keyword evidence="2" id="KW-0804">Transcription</keyword>
<dbReference type="SUPFAM" id="SSF46894">
    <property type="entry name" value="C-terminal effector domain of the bipartite response regulators"/>
    <property type="match status" value="1"/>
</dbReference>
<dbReference type="PANTHER" id="PTHR35807:SF1">
    <property type="entry name" value="TRANSCRIPTIONAL REGULATOR REDD"/>
    <property type="match status" value="1"/>
</dbReference>
<dbReference type="InterPro" id="IPR005158">
    <property type="entry name" value="BTAD"/>
</dbReference>
<dbReference type="PRINTS" id="PR00364">
    <property type="entry name" value="DISEASERSIST"/>
</dbReference>
<dbReference type="InterPro" id="IPR036388">
    <property type="entry name" value="WH-like_DNA-bd_sf"/>
</dbReference>
<dbReference type="Pfam" id="PF03704">
    <property type="entry name" value="BTAD"/>
    <property type="match status" value="1"/>
</dbReference>
<proteinExistence type="predicted"/>
<organism evidence="5 6">
    <name type="scientific">Dactylosporangium vinaceum</name>
    <dbReference type="NCBI Taxonomy" id="53362"/>
    <lineage>
        <taxon>Bacteria</taxon>
        <taxon>Bacillati</taxon>
        <taxon>Actinomycetota</taxon>
        <taxon>Actinomycetes</taxon>
        <taxon>Micromonosporales</taxon>
        <taxon>Micromonosporaceae</taxon>
        <taxon>Dactylosporangium</taxon>
    </lineage>
</organism>
<dbReference type="InterPro" id="IPR003593">
    <property type="entry name" value="AAA+_ATPase"/>
</dbReference>
<dbReference type="PANTHER" id="PTHR35807">
    <property type="entry name" value="TRANSCRIPTIONAL REGULATOR REDD-RELATED"/>
    <property type="match status" value="1"/>
</dbReference>
<dbReference type="SUPFAM" id="SSF48452">
    <property type="entry name" value="TPR-like"/>
    <property type="match status" value="2"/>
</dbReference>
<evidence type="ECO:0000256" key="2">
    <source>
        <dbReference type="ARBA" id="ARBA00023163"/>
    </source>
</evidence>
<dbReference type="InterPro" id="IPR041664">
    <property type="entry name" value="AAA_16"/>
</dbReference>
<dbReference type="InterPro" id="IPR051677">
    <property type="entry name" value="AfsR-DnrI-RedD_regulator"/>
</dbReference>
<evidence type="ECO:0000313" key="6">
    <source>
        <dbReference type="Proteomes" id="UP001589608"/>
    </source>
</evidence>
<sequence length="960" mass="104439">MIRVLGKFEIAPLDGAQPPPLTPKAQQVLAMLVMRANRLVLNTDLAKLWPSARSVETQIHKYTGTVRALIKDLDLGDVVNHHGQGYELKVAAQLVDLLVFERHVLTADAAAKQRDHDTERTELAAAVRLWSGTRLFGGVADHVIEILGDAPERSRRRALIRLADLELARGNGDEVLEQLRAEFDADPTDGQLCRLLMIVLFRTEHPPPEPLKVFDRHKEVLNEQLGRTPDTQLIKLRYAVASGDGAAVDEVYGARASSAAVIGPPKQLPPKPADFVGRERETDQIRWLLTPPASDAPPVVVIPGPPGIGKTTLAQKVGHAVARQFPDGQIYLELGGTSARPLPAAEAMALVLHALHTPKIPDGYKQRLDLFRTTMAERRVLLVLDDAGDELQVSDLIPGGPGSAVLITSRSRLPGVAGAHHIAELQRLSVADAVRQFQLILRRCEPSAPAELDAEQRIAGLCDGLPLAVYLAAMLRCGLPGRSTTDLADQIAAQPIGTLAWQGKSVARCIGAGLERHGPEAVRLFLGLGLTAIEEFGRWSAEAILGTEVDHDAALDQLVRAGLLRVVTPGRFRFDALTRDYARQRAQEELDDATCRNILERVYGVLAACARHANRGIYGGDFEVIHPDRLLPQVSSRTRGAVEVAPMVWFAAERSNLTAAIAHTAAIGMSELCWDLSLTAHEYHNVTGHLADWVPTHVTALDAAVAAGDRRGEAAMLMILGQPSVLDTRSPAVTDVTAMRRAVAYFRQEHDPHGLAIALRTLGNHLRRGGRFDAAIEAFTESSQYFEQVGDAVGQWQSRRYIGQCHLDRGDLEQAMQYLTDAADRARALGEARLRAQSAYWLGRAQLARGLRQRANEHFQYVKATVGVDPIGSARALHGLGDIAALDGEPAAARQYFTTALTMAHNHGGDAVLEGRIHLSLADLVSQPRERAEHLQRAVDCFDAGHAGYLCDQAKAKLRS</sequence>
<dbReference type="SMART" id="SM00382">
    <property type="entry name" value="AAA"/>
    <property type="match status" value="1"/>
</dbReference>
<keyword evidence="1" id="KW-0805">Transcription regulation</keyword>
<reference evidence="5 6" key="1">
    <citation type="submission" date="2024-09" db="EMBL/GenBank/DDBJ databases">
        <authorList>
            <person name="Sun Q."/>
            <person name="Mori K."/>
        </authorList>
    </citation>
    <scope>NUCLEOTIDE SEQUENCE [LARGE SCALE GENOMIC DNA]</scope>
    <source>
        <strain evidence="5 6">JCM 3307</strain>
    </source>
</reference>
<comment type="caution">
    <text evidence="5">The sequence shown here is derived from an EMBL/GenBank/DDBJ whole genome shotgun (WGS) entry which is preliminary data.</text>
</comment>
<name>A0ABV5M0D9_9ACTN</name>
<dbReference type="SMART" id="SM00028">
    <property type="entry name" value="TPR"/>
    <property type="match status" value="3"/>
</dbReference>
<dbReference type="InterPro" id="IPR016032">
    <property type="entry name" value="Sig_transdc_resp-reg_C-effctor"/>
</dbReference>
<dbReference type="InterPro" id="IPR011990">
    <property type="entry name" value="TPR-like_helical_dom_sf"/>
</dbReference>
<protein>
    <submittedName>
        <fullName evidence="5">BTAD domain-containing putative transcriptional regulator</fullName>
    </submittedName>
</protein>
<dbReference type="Gene3D" id="1.10.10.10">
    <property type="entry name" value="Winged helix-like DNA-binding domain superfamily/Winged helix DNA-binding domain"/>
    <property type="match status" value="1"/>
</dbReference>
<accession>A0ABV5M0D9</accession>
<dbReference type="RefSeq" id="WP_223101054.1">
    <property type="nucleotide sequence ID" value="NZ_CP061913.1"/>
</dbReference>
<dbReference type="Pfam" id="PF13191">
    <property type="entry name" value="AAA_16"/>
    <property type="match status" value="1"/>
</dbReference>
<gene>
    <name evidence="5" type="ORF">ACFFTR_04400</name>
</gene>
<dbReference type="Gene3D" id="1.25.40.10">
    <property type="entry name" value="Tetratricopeptide repeat domain"/>
    <property type="match status" value="2"/>
</dbReference>
<dbReference type="InterPro" id="IPR027417">
    <property type="entry name" value="P-loop_NTPase"/>
</dbReference>
<evidence type="ECO:0000259" key="4">
    <source>
        <dbReference type="SMART" id="SM01043"/>
    </source>
</evidence>
<dbReference type="InterPro" id="IPR019734">
    <property type="entry name" value="TPR_rpt"/>
</dbReference>
<feature type="domain" description="Bacterial transcriptional activator" evidence="4">
    <location>
        <begin position="95"/>
        <end position="241"/>
    </location>
</feature>
<keyword evidence="6" id="KW-1185">Reference proteome</keyword>
<evidence type="ECO:0000313" key="5">
    <source>
        <dbReference type="EMBL" id="MFB9442327.1"/>
    </source>
</evidence>
<evidence type="ECO:0000259" key="3">
    <source>
        <dbReference type="SMART" id="SM00382"/>
    </source>
</evidence>
<dbReference type="SMART" id="SM01043">
    <property type="entry name" value="BTAD"/>
    <property type="match status" value="1"/>
</dbReference>
<dbReference type="Gene3D" id="3.40.50.300">
    <property type="entry name" value="P-loop containing nucleotide triphosphate hydrolases"/>
    <property type="match status" value="1"/>
</dbReference>
<dbReference type="EMBL" id="JBHMCA010000014">
    <property type="protein sequence ID" value="MFB9442327.1"/>
    <property type="molecule type" value="Genomic_DNA"/>
</dbReference>